<dbReference type="InterPro" id="IPR023412">
    <property type="entry name" value="RNaseA_domain"/>
</dbReference>
<dbReference type="InterPro" id="IPR036816">
    <property type="entry name" value="RNaseA-like_dom_sf"/>
</dbReference>
<evidence type="ECO:0000256" key="2">
    <source>
        <dbReference type="ARBA" id="ARBA00022722"/>
    </source>
</evidence>
<proteinExistence type="inferred from homology"/>
<evidence type="ECO:0000256" key="1">
    <source>
        <dbReference type="ARBA" id="ARBA00005600"/>
    </source>
</evidence>
<sequence>MDEGVGRFALDVRHSSSLHHQVAIDPGIQSAIGGNMLPVEFAMTGFSLGKSWQGSQQQCHKEYQHRIGQHPKHELILLFKGFGLGLFIILAAALIMDTYAADYTKFLRQHYDNPKSKGGDHYCNKIMQSHGLSSPKCKMMNTFIHDMKQKITDVCGDQGVPFRGRLWCSKVQFWVTTCKAKGFSDNPPCDYREDASPRYIVIVCKNGLPVHYEEGKNSQREAILRETPSDQFFSSSNTVKSGLPHSARAIRSRKQ</sequence>
<reference evidence="9 10" key="1">
    <citation type="journal article" date="2013" name="Proc. Natl. Acad. Sci. U.S.A.">
        <title>The king cobra genome reveals dynamic gene evolution and adaptation in the snake venom system.</title>
        <authorList>
            <person name="Vonk F.J."/>
            <person name="Casewell N.R."/>
            <person name="Henkel C.V."/>
            <person name="Heimberg A.M."/>
            <person name="Jansen H.J."/>
            <person name="McCleary R.J."/>
            <person name="Kerkkamp H.M."/>
            <person name="Vos R.A."/>
            <person name="Guerreiro I."/>
            <person name="Calvete J.J."/>
            <person name="Wuster W."/>
            <person name="Woods A.E."/>
            <person name="Logan J.M."/>
            <person name="Harrison R.A."/>
            <person name="Castoe T.A."/>
            <person name="de Koning A.P."/>
            <person name="Pollock D.D."/>
            <person name="Yandell M."/>
            <person name="Calderon D."/>
            <person name="Renjifo C."/>
            <person name="Currier R.B."/>
            <person name="Salgado D."/>
            <person name="Pla D."/>
            <person name="Sanz L."/>
            <person name="Hyder A.S."/>
            <person name="Ribeiro J.M."/>
            <person name="Arntzen J.W."/>
            <person name="van den Thillart G.E."/>
            <person name="Boetzer M."/>
            <person name="Pirovano W."/>
            <person name="Dirks R.P."/>
            <person name="Spaink H.P."/>
            <person name="Duboule D."/>
            <person name="McGlinn E."/>
            <person name="Kini R.M."/>
            <person name="Richardson M.K."/>
        </authorList>
    </citation>
    <scope>NUCLEOTIDE SEQUENCE</scope>
    <source>
        <tissue evidence="9">Blood</tissue>
    </source>
</reference>
<dbReference type="Proteomes" id="UP000018936">
    <property type="component" value="Unassembled WGS sequence"/>
</dbReference>
<dbReference type="GO" id="GO:0004540">
    <property type="term" value="F:RNA nuclease activity"/>
    <property type="evidence" value="ECO:0007669"/>
    <property type="project" value="TreeGrafter"/>
</dbReference>
<dbReference type="Gene3D" id="3.10.130.10">
    <property type="entry name" value="Ribonuclease A-like domain"/>
    <property type="match status" value="1"/>
</dbReference>
<keyword evidence="7" id="KW-0812">Transmembrane</keyword>
<dbReference type="SUPFAM" id="SSF54076">
    <property type="entry name" value="RNase A-like"/>
    <property type="match status" value="1"/>
</dbReference>
<gene>
    <name evidence="9" type="primary">Ang</name>
    <name evidence="9" type="ORF">L345_15382</name>
</gene>
<evidence type="ECO:0000256" key="5">
    <source>
        <dbReference type="RuleBase" id="RU000651"/>
    </source>
</evidence>
<keyword evidence="2 5" id="KW-0540">Nuclease</keyword>
<dbReference type="GO" id="GO:0016787">
    <property type="term" value="F:hydrolase activity"/>
    <property type="evidence" value="ECO:0007669"/>
    <property type="project" value="UniProtKB-KW"/>
</dbReference>
<feature type="non-terminal residue" evidence="9">
    <location>
        <position position="255"/>
    </location>
</feature>
<feature type="region of interest" description="Disordered" evidence="6">
    <location>
        <begin position="232"/>
        <end position="255"/>
    </location>
</feature>
<dbReference type="PANTHER" id="PTHR11437:SF65">
    <property type="entry name" value="ANGIOGENIN-2"/>
    <property type="match status" value="1"/>
</dbReference>
<evidence type="ECO:0000259" key="8">
    <source>
        <dbReference type="SMART" id="SM00092"/>
    </source>
</evidence>
<evidence type="ECO:0000313" key="9">
    <source>
        <dbReference type="EMBL" id="ETE58891.1"/>
    </source>
</evidence>
<organism evidence="9 10">
    <name type="scientific">Ophiophagus hannah</name>
    <name type="common">King cobra</name>
    <name type="synonym">Naja hannah</name>
    <dbReference type="NCBI Taxonomy" id="8665"/>
    <lineage>
        <taxon>Eukaryota</taxon>
        <taxon>Metazoa</taxon>
        <taxon>Chordata</taxon>
        <taxon>Craniata</taxon>
        <taxon>Vertebrata</taxon>
        <taxon>Euteleostomi</taxon>
        <taxon>Lepidosauria</taxon>
        <taxon>Squamata</taxon>
        <taxon>Bifurcata</taxon>
        <taxon>Unidentata</taxon>
        <taxon>Episquamata</taxon>
        <taxon>Toxicofera</taxon>
        <taxon>Serpentes</taxon>
        <taxon>Colubroidea</taxon>
        <taxon>Elapidae</taxon>
        <taxon>Elapinae</taxon>
        <taxon>Ophiophagus</taxon>
    </lineage>
</organism>
<keyword evidence="10" id="KW-1185">Reference proteome</keyword>
<evidence type="ECO:0000256" key="3">
    <source>
        <dbReference type="ARBA" id="ARBA00022759"/>
    </source>
</evidence>
<accession>V8NAA5</accession>
<dbReference type="SMART" id="SM00092">
    <property type="entry name" value="RNAse_Pc"/>
    <property type="match status" value="1"/>
</dbReference>
<keyword evidence="7" id="KW-0472">Membrane</keyword>
<comment type="similarity">
    <text evidence="1 5">Belongs to the pancreatic ribonuclease family.</text>
</comment>
<dbReference type="SMR" id="V8NAA5"/>
<protein>
    <submittedName>
        <fullName evidence="9">Angiogenin</fullName>
    </submittedName>
</protein>
<keyword evidence="4 5" id="KW-0378">Hydrolase</keyword>
<dbReference type="InterPro" id="IPR001427">
    <property type="entry name" value="RNaseA"/>
</dbReference>
<dbReference type="PANTHER" id="PTHR11437">
    <property type="entry name" value="RIBONUCLEASE"/>
    <property type="match status" value="1"/>
</dbReference>
<dbReference type="InterPro" id="IPR023411">
    <property type="entry name" value="RNaseA_AS"/>
</dbReference>
<evidence type="ECO:0000256" key="4">
    <source>
        <dbReference type="ARBA" id="ARBA00022801"/>
    </source>
</evidence>
<dbReference type="Pfam" id="PF00074">
    <property type="entry name" value="RnaseA"/>
    <property type="match status" value="1"/>
</dbReference>
<dbReference type="AlphaFoldDB" id="V8NAA5"/>
<dbReference type="GO" id="GO:0003676">
    <property type="term" value="F:nucleic acid binding"/>
    <property type="evidence" value="ECO:0007669"/>
    <property type="project" value="InterPro"/>
</dbReference>
<keyword evidence="3 5" id="KW-0255">Endonuclease</keyword>
<keyword evidence="7" id="KW-1133">Transmembrane helix</keyword>
<dbReference type="PRINTS" id="PR00794">
    <property type="entry name" value="RIBONUCLEASE"/>
</dbReference>
<evidence type="ECO:0000256" key="6">
    <source>
        <dbReference type="SAM" id="MobiDB-lite"/>
    </source>
</evidence>
<name>V8NAA5_OPHHA</name>
<dbReference type="GO" id="GO:0050830">
    <property type="term" value="P:defense response to Gram-positive bacterium"/>
    <property type="evidence" value="ECO:0007669"/>
    <property type="project" value="TreeGrafter"/>
</dbReference>
<feature type="transmembrane region" description="Helical" evidence="7">
    <location>
        <begin position="75"/>
        <end position="96"/>
    </location>
</feature>
<dbReference type="CDD" id="cd06265">
    <property type="entry name" value="RNase_A_canonical"/>
    <property type="match status" value="1"/>
</dbReference>
<dbReference type="GO" id="GO:0004519">
    <property type="term" value="F:endonuclease activity"/>
    <property type="evidence" value="ECO:0007669"/>
    <property type="project" value="UniProtKB-KW"/>
</dbReference>
<evidence type="ECO:0000313" key="10">
    <source>
        <dbReference type="Proteomes" id="UP000018936"/>
    </source>
</evidence>
<evidence type="ECO:0000256" key="7">
    <source>
        <dbReference type="SAM" id="Phobius"/>
    </source>
</evidence>
<dbReference type="PROSITE" id="PS00127">
    <property type="entry name" value="RNASE_PANCREATIC"/>
    <property type="match status" value="1"/>
</dbReference>
<dbReference type="OrthoDB" id="8573660at2759"/>
<feature type="domain" description="Ribonuclease A-domain" evidence="8">
    <location>
        <begin position="99"/>
        <end position="216"/>
    </location>
</feature>
<comment type="caution">
    <text evidence="9">The sequence shown here is derived from an EMBL/GenBank/DDBJ whole genome shotgun (WGS) entry which is preliminary data.</text>
</comment>
<dbReference type="EMBL" id="AZIM01006146">
    <property type="protein sequence ID" value="ETE58891.1"/>
    <property type="molecule type" value="Genomic_DNA"/>
</dbReference>